<accession>A0A059F3K0</accession>
<proteinExistence type="predicted"/>
<dbReference type="AlphaFoldDB" id="A0A059F3K0"/>
<evidence type="ECO:0000313" key="1">
    <source>
        <dbReference type="EMBL" id="KCZ81531.1"/>
    </source>
</evidence>
<gene>
    <name evidence="1" type="ORF">H312_00984</name>
</gene>
<reference evidence="2" key="1">
    <citation type="submission" date="2013-02" db="EMBL/GenBank/DDBJ databases">
        <authorList>
            <consortium name="The Broad Institute Genome Sequencing Platform"/>
            <person name="Cuomo C."/>
            <person name="Becnel J."/>
            <person name="Sanscrainte N."/>
            <person name="Walker B."/>
            <person name="Young S.K."/>
            <person name="Zeng Q."/>
            <person name="Gargeya S."/>
            <person name="Fitzgerald M."/>
            <person name="Haas B."/>
            <person name="Abouelleil A."/>
            <person name="Alvarado L."/>
            <person name="Arachchi H.M."/>
            <person name="Berlin A.M."/>
            <person name="Chapman S.B."/>
            <person name="Dewar J."/>
            <person name="Goldberg J."/>
            <person name="Griggs A."/>
            <person name="Gujja S."/>
            <person name="Hansen M."/>
            <person name="Howarth C."/>
            <person name="Imamovic A."/>
            <person name="Larimer J."/>
            <person name="McCowan C."/>
            <person name="Murphy C."/>
            <person name="Neiman D."/>
            <person name="Pearson M."/>
            <person name="Priest M."/>
            <person name="Roberts A."/>
            <person name="Saif S."/>
            <person name="Shea T."/>
            <person name="Sisk P."/>
            <person name="Sykes S."/>
            <person name="Wortman J."/>
            <person name="Nusbaum C."/>
            <person name="Birren B."/>
        </authorList>
    </citation>
    <scope>NUCLEOTIDE SEQUENCE [LARGE SCALE GENOMIC DNA]</scope>
    <source>
        <strain evidence="2">PRA339</strain>
    </source>
</reference>
<dbReference type="VEuPathDB" id="MicrosporidiaDB:H312_00984"/>
<dbReference type="OrthoDB" id="2191529at2759"/>
<protein>
    <submittedName>
        <fullName evidence="1">Uncharacterized protein</fullName>
    </submittedName>
</protein>
<dbReference type="Proteomes" id="UP000030655">
    <property type="component" value="Unassembled WGS sequence"/>
</dbReference>
<dbReference type="HOGENOM" id="CLU_1539631_0_0_1"/>
<evidence type="ECO:0000313" key="2">
    <source>
        <dbReference type="Proteomes" id="UP000030655"/>
    </source>
</evidence>
<dbReference type="EMBL" id="KK365140">
    <property type="protein sequence ID" value="KCZ81531.1"/>
    <property type="molecule type" value="Genomic_DNA"/>
</dbReference>
<keyword evidence="2" id="KW-1185">Reference proteome</keyword>
<organism evidence="1 2">
    <name type="scientific">Anncaliia algerae PRA339</name>
    <dbReference type="NCBI Taxonomy" id="1288291"/>
    <lineage>
        <taxon>Eukaryota</taxon>
        <taxon>Fungi</taxon>
        <taxon>Fungi incertae sedis</taxon>
        <taxon>Microsporidia</taxon>
        <taxon>Tubulinosematoidea</taxon>
        <taxon>Tubulinosematidae</taxon>
        <taxon>Anncaliia</taxon>
    </lineage>
</organism>
<name>A0A059F3K0_9MICR</name>
<reference evidence="1 2" key="2">
    <citation type="submission" date="2014-03" db="EMBL/GenBank/DDBJ databases">
        <title>The Genome Sequence of Anncaliia algerae insect isolate PRA339.</title>
        <authorList>
            <consortium name="The Broad Institute Genome Sequencing Platform"/>
            <consortium name="The Broad Institute Genome Sequencing Center for Infectious Disease"/>
            <person name="Cuomo C."/>
            <person name="Becnel J."/>
            <person name="Sanscrainte N."/>
            <person name="Walker B."/>
            <person name="Young S.K."/>
            <person name="Zeng Q."/>
            <person name="Gargeya S."/>
            <person name="Fitzgerald M."/>
            <person name="Haas B."/>
            <person name="Abouelleil A."/>
            <person name="Alvarado L."/>
            <person name="Arachchi H.M."/>
            <person name="Berlin A.M."/>
            <person name="Chapman S.B."/>
            <person name="Dewar J."/>
            <person name="Goldberg J."/>
            <person name="Griggs A."/>
            <person name="Gujja S."/>
            <person name="Hansen M."/>
            <person name="Howarth C."/>
            <person name="Imamovic A."/>
            <person name="Larimer J."/>
            <person name="McCowan C."/>
            <person name="Murphy C."/>
            <person name="Neiman D."/>
            <person name="Pearson M."/>
            <person name="Priest M."/>
            <person name="Roberts A."/>
            <person name="Saif S."/>
            <person name="Shea T."/>
            <person name="Sisk P."/>
            <person name="Sykes S."/>
            <person name="Wortman J."/>
            <person name="Nusbaum C."/>
            <person name="Birren B."/>
        </authorList>
    </citation>
    <scope>NUCLEOTIDE SEQUENCE [LARGE SCALE GENOMIC DNA]</scope>
    <source>
        <strain evidence="1 2">PRA339</strain>
    </source>
</reference>
<sequence length="174" mass="20696">MKNKKIAKRKRRIKTEIPKKEDKQLLITKKLKIKEIKEESEATKILKMVNIKHLYSYALGKLLKCDSKVLHELKDDIMPFLLNKLMIKENNVIYKILTRILIVYDNKMMLLKYFKSFEYSHKELIDKIVRLVIKVNPGLFSNIKEEVILLIKSENLKNELINNKCLDDLKILNK</sequence>